<feature type="non-terminal residue" evidence="1">
    <location>
        <position position="360"/>
    </location>
</feature>
<organism evidence="1">
    <name type="scientific">marine sediment metagenome</name>
    <dbReference type="NCBI Taxonomy" id="412755"/>
    <lineage>
        <taxon>unclassified sequences</taxon>
        <taxon>metagenomes</taxon>
        <taxon>ecological metagenomes</taxon>
    </lineage>
</organism>
<gene>
    <name evidence="1" type="ORF">LCGC14_3022840</name>
</gene>
<sequence length="360" mass="40278">PDCPVYVTAKRRTGGGVPQSEGGASAQFPRVVERDGIYLYQTKTKVGIKEAVLSNFIMGVISRLEMPGEGADVLRVRIMAHTGREDVLDIPVTAFASRASLIHMLSRAEYAWYGTDAQCQYLKAHLTTEDMPTQQAITKLGRSIIEGEDDIWVTTNGILNKNGLMKDDSTYTYHRPAHFGSVSVEVPKGSWGLKRTQSALRELPSLNSLSVMVPVIGWTFSSAFKPWFVQKMGHFPLLMLYGTRGAGKTQLISRVVLPIFGYSSREPQIHFCDTTRFVLVSYGASTTTVPLFFDEYRPNALPGTRLRQLWDHWRHLYAEDTDHRGQADLSRLSFKQTSPVIVAGEEMVSDPAMQERMIQV</sequence>
<feature type="non-terminal residue" evidence="1">
    <location>
        <position position="1"/>
    </location>
</feature>
<dbReference type="AlphaFoldDB" id="A0A0F8XHT7"/>
<name>A0A0F8XHT7_9ZZZZ</name>
<reference evidence="1" key="1">
    <citation type="journal article" date="2015" name="Nature">
        <title>Complex archaea that bridge the gap between prokaryotes and eukaryotes.</title>
        <authorList>
            <person name="Spang A."/>
            <person name="Saw J.H."/>
            <person name="Jorgensen S.L."/>
            <person name="Zaremba-Niedzwiedzka K."/>
            <person name="Martijn J."/>
            <person name="Lind A.E."/>
            <person name="van Eijk R."/>
            <person name="Schleper C."/>
            <person name="Guy L."/>
            <person name="Ettema T.J."/>
        </authorList>
    </citation>
    <scope>NUCLEOTIDE SEQUENCE</scope>
</reference>
<proteinExistence type="predicted"/>
<protein>
    <submittedName>
        <fullName evidence="1">Uncharacterized protein</fullName>
    </submittedName>
</protein>
<comment type="caution">
    <text evidence="1">The sequence shown here is derived from an EMBL/GenBank/DDBJ whole genome shotgun (WGS) entry which is preliminary data.</text>
</comment>
<dbReference type="EMBL" id="LAZR01062891">
    <property type="protein sequence ID" value="KKK60590.1"/>
    <property type="molecule type" value="Genomic_DNA"/>
</dbReference>
<accession>A0A0F8XHT7</accession>
<evidence type="ECO:0000313" key="1">
    <source>
        <dbReference type="EMBL" id="KKK60590.1"/>
    </source>
</evidence>